<dbReference type="GO" id="GO:0005886">
    <property type="term" value="C:plasma membrane"/>
    <property type="evidence" value="ECO:0007669"/>
    <property type="project" value="UniProtKB-SubCell"/>
</dbReference>
<gene>
    <name evidence="11" type="ORF">SAMN02745117_01462</name>
</gene>
<feature type="transmembrane region" description="Helical" evidence="9">
    <location>
        <begin position="23"/>
        <end position="41"/>
    </location>
</feature>
<dbReference type="Gene3D" id="1.25.40.10">
    <property type="entry name" value="Tetratricopeptide repeat domain"/>
    <property type="match status" value="1"/>
</dbReference>
<evidence type="ECO:0000256" key="4">
    <source>
        <dbReference type="ARBA" id="ARBA00022989"/>
    </source>
</evidence>
<dbReference type="InterPro" id="IPR011990">
    <property type="entry name" value="TPR-like_helical_dom_sf"/>
</dbReference>
<dbReference type="STRING" id="1122156.SAMN02745117_01462"/>
<dbReference type="InterPro" id="IPR026039">
    <property type="entry name" value="YfgM"/>
</dbReference>
<evidence type="ECO:0000313" key="11">
    <source>
        <dbReference type="EMBL" id="SHF17509.1"/>
    </source>
</evidence>
<dbReference type="PANTHER" id="PTHR38035">
    <property type="entry name" value="UPF0070 PROTEIN YFGM"/>
    <property type="match status" value="1"/>
</dbReference>
<dbReference type="RefSeq" id="WP_073356040.1">
    <property type="nucleotide sequence ID" value="NZ_FQUZ01000014.1"/>
</dbReference>
<dbReference type="Proteomes" id="UP000184327">
    <property type="component" value="Unassembled WGS sequence"/>
</dbReference>
<keyword evidence="4 9" id="KW-1133">Transmembrane helix</keyword>
<evidence type="ECO:0000313" key="12">
    <source>
        <dbReference type="Proteomes" id="UP000184327"/>
    </source>
</evidence>
<evidence type="ECO:0000256" key="3">
    <source>
        <dbReference type="ARBA" id="ARBA00022692"/>
    </source>
</evidence>
<keyword evidence="5 9" id="KW-0472">Membrane</keyword>
<dbReference type="OrthoDB" id="8521102at2"/>
<dbReference type="AlphaFoldDB" id="A0A1M4ZHJ3"/>
<dbReference type="PANTHER" id="PTHR38035:SF1">
    <property type="entry name" value="ANCILLARY SECYEG TRANSLOCON SUBUNIT"/>
    <property type="match status" value="1"/>
</dbReference>
<feature type="domain" description="Ancillary SecYEG translocon subunit/Cell division coordinator CpoB TPR" evidence="10">
    <location>
        <begin position="17"/>
        <end position="212"/>
    </location>
</feature>
<dbReference type="EMBL" id="FQUZ01000014">
    <property type="protein sequence ID" value="SHF17509.1"/>
    <property type="molecule type" value="Genomic_DNA"/>
</dbReference>
<evidence type="ECO:0000256" key="7">
    <source>
        <dbReference type="ARBA" id="ARBA00024197"/>
    </source>
</evidence>
<name>A0A1M4ZHJ3_9BURK</name>
<comment type="similarity">
    <text evidence="7">Belongs to the YfgM family.</text>
</comment>
<evidence type="ECO:0000256" key="9">
    <source>
        <dbReference type="SAM" id="Phobius"/>
    </source>
</evidence>
<organism evidence="11 12">
    <name type="scientific">Lampropedia hyalina DSM 16112</name>
    <dbReference type="NCBI Taxonomy" id="1122156"/>
    <lineage>
        <taxon>Bacteria</taxon>
        <taxon>Pseudomonadati</taxon>
        <taxon>Pseudomonadota</taxon>
        <taxon>Betaproteobacteria</taxon>
        <taxon>Burkholderiales</taxon>
        <taxon>Comamonadaceae</taxon>
        <taxon>Lampropedia</taxon>
    </lineage>
</organism>
<dbReference type="GO" id="GO:0044877">
    <property type="term" value="F:protein-containing complex binding"/>
    <property type="evidence" value="ECO:0007669"/>
    <property type="project" value="InterPro"/>
</dbReference>
<proteinExistence type="inferred from homology"/>
<dbReference type="InterPro" id="IPR018704">
    <property type="entry name" value="SecYEG/CpoB_TPR"/>
</dbReference>
<sequence>MAQHYNLEQQEQLATLKAFWDKWGTPIAIVAFALAIGLAGWNGWRYWQGRQAAQAAILLDQLNVSAASNNRTAAEQNFTVLRNQYAKTAQASQAGLRLAKFQAEQKEWDAALETLQWVSSQSRDVGLRALAVLHSSAILMEQDKPDAALSALQQYSFPAEFHALRDDRIGDILQQQGKTAEAVAAYQQAHRALTDTSAYRPLVEFKLQALGQAPTPSSTSASGTLQR</sequence>
<evidence type="ECO:0000256" key="6">
    <source>
        <dbReference type="ARBA" id="ARBA00023186"/>
    </source>
</evidence>
<keyword evidence="12" id="KW-1185">Reference proteome</keyword>
<dbReference type="SUPFAM" id="SSF48452">
    <property type="entry name" value="TPR-like"/>
    <property type="match status" value="1"/>
</dbReference>
<dbReference type="Pfam" id="PF09976">
    <property type="entry name" value="TPR_21"/>
    <property type="match status" value="1"/>
</dbReference>
<keyword evidence="2" id="KW-1003">Cell membrane</keyword>
<evidence type="ECO:0000256" key="8">
    <source>
        <dbReference type="ARBA" id="ARBA00024235"/>
    </source>
</evidence>
<dbReference type="PIRSF" id="PIRSF006170">
    <property type="entry name" value="YfgM"/>
    <property type="match status" value="1"/>
</dbReference>
<reference evidence="11 12" key="1">
    <citation type="submission" date="2016-11" db="EMBL/GenBank/DDBJ databases">
        <authorList>
            <person name="Jaros S."/>
            <person name="Januszkiewicz K."/>
            <person name="Wedrychowicz H."/>
        </authorList>
    </citation>
    <scope>NUCLEOTIDE SEQUENCE [LARGE SCALE GENOMIC DNA]</scope>
    <source>
        <strain evidence="11 12">DSM 16112</strain>
    </source>
</reference>
<evidence type="ECO:0000256" key="1">
    <source>
        <dbReference type="ARBA" id="ARBA00004401"/>
    </source>
</evidence>
<protein>
    <recommendedName>
        <fullName evidence="8">Ancillary SecYEG translocon subunit</fullName>
    </recommendedName>
</protein>
<evidence type="ECO:0000256" key="5">
    <source>
        <dbReference type="ARBA" id="ARBA00023136"/>
    </source>
</evidence>
<accession>A0A1M4ZHJ3</accession>
<evidence type="ECO:0000256" key="2">
    <source>
        <dbReference type="ARBA" id="ARBA00022475"/>
    </source>
</evidence>
<keyword evidence="6" id="KW-0143">Chaperone</keyword>
<keyword evidence="3 9" id="KW-0812">Transmembrane</keyword>
<comment type="subcellular location">
    <subcellularLocation>
        <location evidence="1">Cell membrane</location>
        <topology evidence="1">Single-pass type II membrane protein</topology>
    </subcellularLocation>
</comment>
<evidence type="ECO:0000259" key="10">
    <source>
        <dbReference type="Pfam" id="PF09976"/>
    </source>
</evidence>